<dbReference type="EMBL" id="UGTH01000001">
    <property type="protein sequence ID" value="SUB74511.1"/>
    <property type="molecule type" value="Genomic_DNA"/>
</dbReference>
<dbReference type="RefSeq" id="WP_004822671.1">
    <property type="nucleotide sequence ID" value="NZ_UGTH01000001.1"/>
</dbReference>
<evidence type="ECO:0000313" key="2">
    <source>
        <dbReference type="Proteomes" id="UP000254777"/>
    </source>
</evidence>
<proteinExistence type="predicted"/>
<evidence type="ECO:0000313" key="1">
    <source>
        <dbReference type="EMBL" id="SUB74511.1"/>
    </source>
</evidence>
<accession>A0A379DAA2</accession>
<dbReference type="Proteomes" id="UP000254777">
    <property type="component" value="Unassembled WGS sequence"/>
</dbReference>
<sequence>MIEWNSCKFRTIVVLIIGVVFVKFNQLLDMENRKIVEEYLNEKYADKTLYIKDGMYFIESKENKDNNFIVILNDKKVKDDTYKKDVESGKSTIYRLENEVSKILGKDFEFDINHTIIGENFGDVGFRTQGKNFIALNGETLEIVANKDYDIRDLFEKYGILTYNKKSWCLK</sequence>
<gene>
    <name evidence="1" type="ORF">NCTC11088_00258</name>
</gene>
<organism evidence="1 2">
    <name type="scientific">Peptoniphilus indolicus</name>
    <dbReference type="NCBI Taxonomy" id="33030"/>
    <lineage>
        <taxon>Bacteria</taxon>
        <taxon>Bacillati</taxon>
        <taxon>Bacillota</taxon>
        <taxon>Tissierellia</taxon>
        <taxon>Tissierellales</taxon>
        <taxon>Peptoniphilaceae</taxon>
        <taxon>Peptoniphilus</taxon>
    </lineage>
</organism>
<dbReference type="AlphaFoldDB" id="A0A379DAA2"/>
<reference evidence="1 2" key="1">
    <citation type="submission" date="2018-06" db="EMBL/GenBank/DDBJ databases">
        <authorList>
            <consortium name="Pathogen Informatics"/>
            <person name="Doyle S."/>
        </authorList>
    </citation>
    <scope>NUCLEOTIDE SEQUENCE [LARGE SCALE GENOMIC DNA]</scope>
    <source>
        <strain evidence="1 2">NCTC11088</strain>
    </source>
</reference>
<protein>
    <submittedName>
        <fullName evidence="1">Uncharacterized protein</fullName>
    </submittedName>
</protein>
<name>A0A379DAA2_9FIRM</name>